<keyword evidence="4 6" id="KW-0694">RNA-binding</keyword>
<proteinExistence type="inferred from homology"/>
<comment type="subunit">
    <text evidence="6">LSm subunits form a heteromer with a donut shape.</text>
</comment>
<feature type="domain" description="Sm" evidence="7">
    <location>
        <begin position="8"/>
        <end position="85"/>
    </location>
</feature>
<keyword evidence="5 6" id="KW-0687">Ribonucleoprotein</keyword>
<dbReference type="SUPFAM" id="SSF50182">
    <property type="entry name" value="Sm-like ribonucleoproteins"/>
    <property type="match status" value="1"/>
</dbReference>
<dbReference type="PROSITE" id="PS52002">
    <property type="entry name" value="SM"/>
    <property type="match status" value="1"/>
</dbReference>
<dbReference type="GO" id="GO:0003729">
    <property type="term" value="F:mRNA binding"/>
    <property type="evidence" value="ECO:0007669"/>
    <property type="project" value="TreeGrafter"/>
</dbReference>
<dbReference type="PANTHER" id="PTHR15588:SF8">
    <property type="entry name" value="U6 SNRNA-ASSOCIATED SM-LIKE PROTEIN LSM1"/>
    <property type="match status" value="1"/>
</dbReference>
<dbReference type="InterPro" id="IPR044642">
    <property type="entry name" value="PTHR15588"/>
</dbReference>
<dbReference type="Gene3D" id="2.30.30.100">
    <property type="match status" value="1"/>
</dbReference>
<dbReference type="InterPro" id="IPR047575">
    <property type="entry name" value="Sm"/>
</dbReference>
<dbReference type="GO" id="GO:1990904">
    <property type="term" value="C:ribonucleoprotein complex"/>
    <property type="evidence" value="ECO:0007669"/>
    <property type="project" value="UniProtKB-KW"/>
</dbReference>
<keyword evidence="3 6" id="KW-0507">mRNA processing</keyword>
<dbReference type="GO" id="GO:0000932">
    <property type="term" value="C:P-body"/>
    <property type="evidence" value="ECO:0007669"/>
    <property type="project" value="UniProtKB-SubCell"/>
</dbReference>
<comment type="subcellular location">
    <subcellularLocation>
        <location evidence="6">Cytoplasm</location>
    </subcellularLocation>
    <subcellularLocation>
        <location evidence="6">Cytoplasm</location>
        <location evidence="6">P-body</location>
    </subcellularLocation>
</comment>
<dbReference type="InterPro" id="IPR001163">
    <property type="entry name" value="Sm_dom_euk/arc"/>
</dbReference>
<reference evidence="8" key="1">
    <citation type="submission" date="2021-01" db="EMBL/GenBank/DDBJ databases">
        <authorList>
            <person name="Corre E."/>
            <person name="Pelletier E."/>
            <person name="Niang G."/>
            <person name="Scheremetjew M."/>
            <person name="Finn R."/>
            <person name="Kale V."/>
            <person name="Holt S."/>
            <person name="Cochrane G."/>
            <person name="Meng A."/>
            <person name="Brown T."/>
            <person name="Cohen L."/>
        </authorList>
    </citation>
    <scope>NUCLEOTIDE SEQUENCE</scope>
    <source>
        <strain evidence="8">CCMP1594</strain>
    </source>
</reference>
<dbReference type="InterPro" id="IPR010920">
    <property type="entry name" value="LSM_dom_sf"/>
</dbReference>
<name>A0A7S4LGL4_9EUGL</name>
<comment type="function">
    <text evidence="6">Probably involved with other LSm subunits in the general process of degradation of mRNAs.</text>
</comment>
<gene>
    <name evidence="6" type="primary">LSM1</name>
    <name evidence="8" type="ORF">EGYM00163_LOCUS39316</name>
</gene>
<dbReference type="InterPro" id="IPR034104">
    <property type="entry name" value="Lsm1"/>
</dbReference>
<dbReference type="Pfam" id="PF01423">
    <property type="entry name" value="LSM"/>
    <property type="match status" value="1"/>
</dbReference>
<dbReference type="GO" id="GO:0006397">
    <property type="term" value="P:mRNA processing"/>
    <property type="evidence" value="ECO:0007669"/>
    <property type="project" value="UniProtKB-UniRule"/>
</dbReference>
<dbReference type="CDD" id="cd01728">
    <property type="entry name" value="LSm1"/>
    <property type="match status" value="1"/>
</dbReference>
<dbReference type="GO" id="GO:1990726">
    <property type="term" value="C:Lsm1-7-Pat1 complex"/>
    <property type="evidence" value="ECO:0007669"/>
    <property type="project" value="TreeGrafter"/>
</dbReference>
<evidence type="ECO:0000256" key="5">
    <source>
        <dbReference type="ARBA" id="ARBA00023274"/>
    </source>
</evidence>
<accession>A0A7S4LGL4</accession>
<sequence>MSEWLSTSTVVGLANSLDEQVFVMLRDGTKLIGTMRSFDQYANIVLEDAYERVVIMEQQVIGDIPLGVQIVRGENVVMMGDVDVEKDKALPVLTRLGSDEIAALKKQEDKKQAQAAMARRRKLLEQGLCEDPEEVILP</sequence>
<dbReference type="EMBL" id="HBJA01114038">
    <property type="protein sequence ID" value="CAE0828048.1"/>
    <property type="molecule type" value="Transcribed_RNA"/>
</dbReference>
<protein>
    <recommendedName>
        <fullName evidence="6">U6 snRNA-associated Sm-like protein LSm1</fullName>
    </recommendedName>
</protein>
<evidence type="ECO:0000313" key="8">
    <source>
        <dbReference type="EMBL" id="CAE0828048.1"/>
    </source>
</evidence>
<evidence type="ECO:0000256" key="1">
    <source>
        <dbReference type="ARBA" id="ARBA00006850"/>
    </source>
</evidence>
<evidence type="ECO:0000256" key="6">
    <source>
        <dbReference type="RuleBase" id="RU365047"/>
    </source>
</evidence>
<evidence type="ECO:0000256" key="2">
    <source>
        <dbReference type="ARBA" id="ARBA00022490"/>
    </source>
</evidence>
<evidence type="ECO:0000259" key="7">
    <source>
        <dbReference type="PROSITE" id="PS52002"/>
    </source>
</evidence>
<evidence type="ECO:0000256" key="3">
    <source>
        <dbReference type="ARBA" id="ARBA00022664"/>
    </source>
</evidence>
<comment type="similarity">
    <text evidence="1 6">Belongs to the snRNP Sm proteins family.</text>
</comment>
<evidence type="ECO:0000256" key="4">
    <source>
        <dbReference type="ARBA" id="ARBA00022884"/>
    </source>
</evidence>
<dbReference type="GO" id="GO:0000290">
    <property type="term" value="P:deadenylation-dependent decapping of nuclear-transcribed mRNA"/>
    <property type="evidence" value="ECO:0007669"/>
    <property type="project" value="TreeGrafter"/>
</dbReference>
<dbReference type="AlphaFoldDB" id="A0A7S4LGL4"/>
<dbReference type="PANTHER" id="PTHR15588">
    <property type="entry name" value="LSM1"/>
    <property type="match status" value="1"/>
</dbReference>
<keyword evidence="2 6" id="KW-0963">Cytoplasm</keyword>
<organism evidence="8">
    <name type="scientific">Eutreptiella gymnastica</name>
    <dbReference type="NCBI Taxonomy" id="73025"/>
    <lineage>
        <taxon>Eukaryota</taxon>
        <taxon>Discoba</taxon>
        <taxon>Euglenozoa</taxon>
        <taxon>Euglenida</taxon>
        <taxon>Spirocuta</taxon>
        <taxon>Euglenophyceae</taxon>
        <taxon>Eutreptiales</taxon>
        <taxon>Eutreptiaceae</taxon>
        <taxon>Eutreptiella</taxon>
    </lineage>
</organism>
<dbReference type="SMART" id="SM00651">
    <property type="entry name" value="Sm"/>
    <property type="match status" value="1"/>
</dbReference>